<comment type="caution">
    <text evidence="2">The sequence shown here is derived from an EMBL/GenBank/DDBJ whole genome shotgun (WGS) entry which is preliminary data.</text>
</comment>
<feature type="chain" id="PRO_5005865169" description="DUF3558 domain-containing protein" evidence="1">
    <location>
        <begin position="20"/>
        <end position="122"/>
    </location>
</feature>
<dbReference type="AlphaFoldDB" id="A0A0N0ZWK5"/>
<proteinExistence type="predicted"/>
<dbReference type="OrthoDB" id="1264825at2"/>
<accession>A0A0N0ZWK5</accession>
<dbReference type="PATRIC" id="fig|253.9.peg.4361"/>
<evidence type="ECO:0000313" key="3">
    <source>
        <dbReference type="Proteomes" id="UP000037953"/>
    </source>
</evidence>
<dbReference type="EMBL" id="LJOD01000007">
    <property type="protein sequence ID" value="KPE51010.1"/>
    <property type="molecule type" value="Genomic_DNA"/>
</dbReference>
<evidence type="ECO:0008006" key="4">
    <source>
        <dbReference type="Google" id="ProtNLM"/>
    </source>
</evidence>
<evidence type="ECO:0000256" key="1">
    <source>
        <dbReference type="SAM" id="SignalP"/>
    </source>
</evidence>
<feature type="signal peptide" evidence="1">
    <location>
        <begin position="1"/>
        <end position="19"/>
    </location>
</feature>
<dbReference type="Proteomes" id="UP000037953">
    <property type="component" value="Unassembled WGS sequence"/>
</dbReference>
<gene>
    <name evidence="2" type="ORF">AOB46_12550</name>
</gene>
<reference evidence="3" key="2">
    <citation type="submission" date="2015-09" db="EMBL/GenBank/DDBJ databases">
        <title>Draft genome sequence of a multidrug-resistant Chryseobacterium indologenes isolate from Malaysia.</title>
        <authorList>
            <person name="Yu C.Y."/>
            <person name="Ang G.Y."/>
            <person name="Chan K.-G."/>
        </authorList>
    </citation>
    <scope>NUCLEOTIDE SEQUENCE [LARGE SCALE GENOMIC DNA]</scope>
    <source>
        <strain evidence="3">CI_885</strain>
    </source>
</reference>
<evidence type="ECO:0000313" key="2">
    <source>
        <dbReference type="EMBL" id="KPE51010.1"/>
    </source>
</evidence>
<sequence length="122" mass="13476">MKKLIFIGAMALTMLAACQNENNEVFSTEKTETQKTASKTVIDDAAVLNSVKPLLEANQLARGKAEIMCHTDYLADSGSACVYNEGYMFQVTWGVEWVYQPSTGQYIDQVVWHSNSVHSCGC</sequence>
<keyword evidence="1" id="KW-0732">Signal</keyword>
<dbReference type="RefSeq" id="WP_062699779.1">
    <property type="nucleotide sequence ID" value="NZ_LJOD01000007.1"/>
</dbReference>
<name>A0A0N0ZWK5_CHRID</name>
<protein>
    <recommendedName>
        <fullName evidence="4">DUF3558 domain-containing protein</fullName>
    </recommendedName>
</protein>
<organism evidence="2 3">
    <name type="scientific">Chryseobacterium indologenes</name>
    <name type="common">Flavobacterium indologenes</name>
    <dbReference type="NCBI Taxonomy" id="253"/>
    <lineage>
        <taxon>Bacteria</taxon>
        <taxon>Pseudomonadati</taxon>
        <taxon>Bacteroidota</taxon>
        <taxon>Flavobacteriia</taxon>
        <taxon>Flavobacteriales</taxon>
        <taxon>Weeksellaceae</taxon>
        <taxon>Chryseobacterium group</taxon>
        <taxon>Chryseobacterium</taxon>
    </lineage>
</organism>
<dbReference type="PROSITE" id="PS51257">
    <property type="entry name" value="PROKAR_LIPOPROTEIN"/>
    <property type="match status" value="1"/>
</dbReference>
<reference evidence="2 3" key="1">
    <citation type="journal article" date="2015" name="Genom Data">
        <title>Draft genome sequence of a multidrug-resistant Chryseobacterium indologenes isolate from Malaysia.</title>
        <authorList>
            <person name="Yu C.Y."/>
            <person name="Ang G.Y."/>
            <person name="Cheng H.J."/>
            <person name="Cheong Y.M."/>
            <person name="Yin W.F."/>
            <person name="Chan K.G."/>
        </authorList>
    </citation>
    <scope>NUCLEOTIDE SEQUENCE [LARGE SCALE GENOMIC DNA]</scope>
    <source>
        <strain evidence="2 3">CI_885</strain>
    </source>
</reference>